<accession>A0A1Q3DW89</accession>
<reference evidence="3 4" key="1">
    <citation type="submission" date="2016-08" db="EMBL/GenBank/DDBJ databases">
        <authorList>
            <consortium name="Lentinula edodes genome sequencing consortium"/>
            <person name="Sakamoto Y."/>
            <person name="Nakade K."/>
            <person name="Sato S."/>
            <person name="Yoshida Y."/>
            <person name="Miyazaki K."/>
            <person name="Natsume S."/>
            <person name="Konno N."/>
        </authorList>
    </citation>
    <scope>NUCLEOTIDE SEQUENCE [LARGE SCALE GENOMIC DNA]</scope>
    <source>
        <strain evidence="3 4">NBRC 111202</strain>
    </source>
</reference>
<feature type="region of interest" description="Disordered" evidence="1">
    <location>
        <begin position="71"/>
        <end position="121"/>
    </location>
</feature>
<proteinExistence type="predicted"/>
<reference evidence="3 4" key="2">
    <citation type="submission" date="2017-02" db="EMBL/GenBank/DDBJ databases">
        <title>A genome survey and senescence transcriptome analysis in Lentinula edodes.</title>
        <authorList>
            <person name="Sakamoto Y."/>
            <person name="Nakade K."/>
            <person name="Sato S."/>
            <person name="Yoshida Y."/>
            <person name="Miyazaki K."/>
            <person name="Natsume S."/>
            <person name="Konno N."/>
        </authorList>
    </citation>
    <scope>NUCLEOTIDE SEQUENCE [LARGE SCALE GENOMIC DNA]</scope>
    <source>
        <strain evidence="3 4">NBRC 111202</strain>
    </source>
</reference>
<dbReference type="EMBL" id="BDGU01000012">
    <property type="protein sequence ID" value="GAV99209.1"/>
    <property type="molecule type" value="Genomic_DNA"/>
</dbReference>
<evidence type="ECO:0000256" key="1">
    <source>
        <dbReference type="SAM" id="MobiDB-lite"/>
    </source>
</evidence>
<sequence length="135" mass="14205">MLSTSIKLALLAVLALRLSVGSAYAAPHGIRRSKHDESMNVRSTLSTHESTLDTRQITGIIDAITGAGEAGSDAAKVAKGGSGASKASKSTKAEAKDQNKGNSTSQQHEVKTTKRHERNLHQSLNEAVFIGGRAR</sequence>
<keyword evidence="2" id="KW-0732">Signal</keyword>
<feature type="region of interest" description="Disordered" evidence="1">
    <location>
        <begin position="31"/>
        <end position="50"/>
    </location>
</feature>
<organism evidence="3 4">
    <name type="scientific">Lentinula edodes</name>
    <name type="common">Shiitake mushroom</name>
    <name type="synonym">Lentinus edodes</name>
    <dbReference type="NCBI Taxonomy" id="5353"/>
    <lineage>
        <taxon>Eukaryota</taxon>
        <taxon>Fungi</taxon>
        <taxon>Dikarya</taxon>
        <taxon>Basidiomycota</taxon>
        <taxon>Agaricomycotina</taxon>
        <taxon>Agaricomycetes</taxon>
        <taxon>Agaricomycetidae</taxon>
        <taxon>Agaricales</taxon>
        <taxon>Marasmiineae</taxon>
        <taxon>Omphalotaceae</taxon>
        <taxon>Lentinula</taxon>
    </lineage>
</organism>
<protein>
    <submittedName>
        <fullName evidence="3">Uncharacterized protein</fullName>
    </submittedName>
</protein>
<comment type="caution">
    <text evidence="3">The sequence shown here is derived from an EMBL/GenBank/DDBJ whole genome shotgun (WGS) entry which is preliminary data.</text>
</comment>
<feature type="chain" id="PRO_5011981259" evidence="2">
    <location>
        <begin position="26"/>
        <end position="135"/>
    </location>
</feature>
<evidence type="ECO:0000313" key="3">
    <source>
        <dbReference type="EMBL" id="GAV99209.1"/>
    </source>
</evidence>
<feature type="signal peptide" evidence="2">
    <location>
        <begin position="1"/>
        <end position="25"/>
    </location>
</feature>
<dbReference type="Proteomes" id="UP000188533">
    <property type="component" value="Unassembled WGS sequence"/>
</dbReference>
<evidence type="ECO:0000313" key="4">
    <source>
        <dbReference type="Proteomes" id="UP000188533"/>
    </source>
</evidence>
<evidence type="ECO:0000256" key="2">
    <source>
        <dbReference type="SAM" id="SignalP"/>
    </source>
</evidence>
<dbReference type="AlphaFoldDB" id="A0A1Q3DW89"/>
<gene>
    <name evidence="3" type="ORF">LENED_000652</name>
</gene>
<keyword evidence="4" id="KW-1185">Reference proteome</keyword>
<feature type="compositionally biased region" description="Low complexity" evidence="1">
    <location>
        <begin position="71"/>
        <end position="90"/>
    </location>
</feature>
<feature type="compositionally biased region" description="Polar residues" evidence="1">
    <location>
        <begin position="40"/>
        <end position="50"/>
    </location>
</feature>
<name>A0A1Q3DW89_LENED</name>